<dbReference type="InterPro" id="IPR005151">
    <property type="entry name" value="Tail-specific_protease"/>
</dbReference>
<dbReference type="Proteomes" id="UP000464318">
    <property type="component" value="Chromosome"/>
</dbReference>
<dbReference type="GO" id="GO:0007165">
    <property type="term" value="P:signal transduction"/>
    <property type="evidence" value="ECO:0007669"/>
    <property type="project" value="TreeGrafter"/>
</dbReference>
<dbReference type="GO" id="GO:0004175">
    <property type="term" value="F:endopeptidase activity"/>
    <property type="evidence" value="ECO:0007669"/>
    <property type="project" value="TreeGrafter"/>
</dbReference>
<organism evidence="1 2">
    <name type="scientific">Bergeyella cardium</name>
    <dbReference type="NCBI Taxonomy" id="1585976"/>
    <lineage>
        <taxon>Bacteria</taxon>
        <taxon>Pseudomonadati</taxon>
        <taxon>Bacteroidota</taxon>
        <taxon>Flavobacteriia</taxon>
        <taxon>Flavobacteriales</taxon>
        <taxon>Weeksellaceae</taxon>
        <taxon>Bergeyella</taxon>
    </lineage>
</organism>
<dbReference type="Gene3D" id="3.90.226.10">
    <property type="entry name" value="2-enoyl-CoA Hydratase, Chain A, domain 1"/>
    <property type="match status" value="1"/>
</dbReference>
<protein>
    <submittedName>
        <fullName evidence="1">Uncharacterized protein</fullName>
    </submittedName>
</protein>
<dbReference type="GO" id="GO:0008236">
    <property type="term" value="F:serine-type peptidase activity"/>
    <property type="evidence" value="ECO:0007669"/>
    <property type="project" value="InterPro"/>
</dbReference>
<keyword evidence="2" id="KW-1185">Reference proteome</keyword>
<dbReference type="GO" id="GO:0030288">
    <property type="term" value="C:outer membrane-bounded periplasmic space"/>
    <property type="evidence" value="ECO:0007669"/>
    <property type="project" value="TreeGrafter"/>
</dbReference>
<evidence type="ECO:0000313" key="1">
    <source>
        <dbReference type="EMBL" id="QHN65686.1"/>
    </source>
</evidence>
<dbReference type="SUPFAM" id="SSF52096">
    <property type="entry name" value="ClpP/crotonase"/>
    <property type="match status" value="1"/>
</dbReference>
<dbReference type="PANTHER" id="PTHR32060">
    <property type="entry name" value="TAIL-SPECIFIC PROTEASE"/>
    <property type="match status" value="1"/>
</dbReference>
<dbReference type="EMBL" id="CP029149">
    <property type="protein sequence ID" value="QHN65686.1"/>
    <property type="molecule type" value="Genomic_DNA"/>
</dbReference>
<proteinExistence type="predicted"/>
<dbReference type="PANTHER" id="PTHR32060:SF30">
    <property type="entry name" value="CARBOXY-TERMINAL PROCESSING PROTEASE CTPA"/>
    <property type="match status" value="1"/>
</dbReference>
<reference evidence="1 2" key="1">
    <citation type="submission" date="2018-04" db="EMBL/GenBank/DDBJ databases">
        <title>Characteristic and Complete Genome Sequencing of A Novel Member of Infective Endocarditis Causative Bacteria: Bergeyella cardium QL-PH.</title>
        <authorList>
            <person name="Pan H."/>
            <person name="Sun E."/>
            <person name="Zhang Y."/>
        </authorList>
    </citation>
    <scope>NUCLEOTIDE SEQUENCE [LARGE SCALE GENOMIC DNA]</scope>
    <source>
        <strain evidence="1 2">HPQL</strain>
    </source>
</reference>
<dbReference type="PROSITE" id="PS51257">
    <property type="entry name" value="PROKAR_LIPOPROTEIN"/>
    <property type="match status" value="1"/>
</dbReference>
<dbReference type="OrthoDB" id="5480566at2"/>
<dbReference type="RefSeq" id="WP_160224424.1">
    <property type="nucleotide sequence ID" value="NZ_CP029149.1"/>
</dbReference>
<name>A0A6P1QUB8_9FLAO</name>
<dbReference type="KEGG" id="bcad:DBX24_07220"/>
<accession>A0A6P1QUB8</accession>
<evidence type="ECO:0000313" key="2">
    <source>
        <dbReference type="Proteomes" id="UP000464318"/>
    </source>
</evidence>
<dbReference type="AlphaFoldDB" id="A0A6P1QUB8"/>
<dbReference type="Pfam" id="PF03572">
    <property type="entry name" value="Peptidase_S41"/>
    <property type="match status" value="1"/>
</dbReference>
<dbReference type="InterPro" id="IPR029045">
    <property type="entry name" value="ClpP/crotonase-like_dom_sf"/>
</dbReference>
<sequence>MKKIEVLICLSILLVSCVTAERYNAVTNRDIPPEELHQDIDKVRKNLFAHHPDIDMYLTKEQISHKLDSLKKTVKKPMKSADFSRELFKVVSKFGHGHIYLTSRPYKMTKVERHHTKGSKGPLSQLSVEGAGDRLMLKKITGKKSSQDVYAELISIDDIKYKDYYNLYKGTRPGDGYIKTMDSYIISKNYLNYVSRVLGVQDAIILTLKKNGSVYTKVVKREFLEHKNTKSKQAPTPQKQKIVKKTPVKYPTREEIIKRNALEKYQNKVKKYLGYNPATKQYSREISFPVKADSSIAVLKIRDFKRGSAKKGYAFIFDSLHKRKVSHLILDLRNNGGGYVRHGNTLYSYLSKDSHPVIMDSAKVVSKTAMAGLNFTEFNAFQHTVFLPLTLAFSTSEIFNTKKGKDGSYYYKMMSKSDHKAKPLNKYTGKLYVLTNGATYSMSAVLAASLQAEGRATFIGEETGGDFNGTVAGHSRCTKLRNSHTNFCFGVMTIKPNAQRKLIGRGVLPDIPVPTTLEDLIMKKDPVLGRAVNGIRLP</sequence>
<dbReference type="SMART" id="SM00245">
    <property type="entry name" value="TSPc"/>
    <property type="match status" value="1"/>
</dbReference>
<gene>
    <name evidence="1" type="ORF">DBX24_07220</name>
</gene>
<dbReference type="GO" id="GO:0006508">
    <property type="term" value="P:proteolysis"/>
    <property type="evidence" value="ECO:0007669"/>
    <property type="project" value="InterPro"/>
</dbReference>